<sequence>MTASVGATVIHIVEWRWYLAHCKYFQGSVKDEQTGVFQDYLRGTGISNKPIGCSGAYAVLWPIIIEGAFISEYTLESVAGVLWSDHEACRLECLVTTNLYHYLTY</sequence>
<gene>
    <name evidence="1" type="ORF">PoB_001518400</name>
</gene>
<name>A0AAV3Z048_9GAST</name>
<dbReference type="EMBL" id="BLXT01001875">
    <property type="protein sequence ID" value="GFN88678.1"/>
    <property type="molecule type" value="Genomic_DNA"/>
</dbReference>
<evidence type="ECO:0000313" key="2">
    <source>
        <dbReference type="Proteomes" id="UP000735302"/>
    </source>
</evidence>
<comment type="caution">
    <text evidence="1">The sequence shown here is derived from an EMBL/GenBank/DDBJ whole genome shotgun (WGS) entry which is preliminary data.</text>
</comment>
<dbReference type="AlphaFoldDB" id="A0AAV3Z048"/>
<keyword evidence="2" id="KW-1185">Reference proteome</keyword>
<dbReference type="Proteomes" id="UP000735302">
    <property type="component" value="Unassembled WGS sequence"/>
</dbReference>
<accession>A0AAV3Z048</accession>
<evidence type="ECO:0000313" key="1">
    <source>
        <dbReference type="EMBL" id="GFN88678.1"/>
    </source>
</evidence>
<proteinExistence type="predicted"/>
<organism evidence="1 2">
    <name type="scientific">Plakobranchus ocellatus</name>
    <dbReference type="NCBI Taxonomy" id="259542"/>
    <lineage>
        <taxon>Eukaryota</taxon>
        <taxon>Metazoa</taxon>
        <taxon>Spiralia</taxon>
        <taxon>Lophotrochozoa</taxon>
        <taxon>Mollusca</taxon>
        <taxon>Gastropoda</taxon>
        <taxon>Heterobranchia</taxon>
        <taxon>Euthyneura</taxon>
        <taxon>Panpulmonata</taxon>
        <taxon>Sacoglossa</taxon>
        <taxon>Placobranchoidea</taxon>
        <taxon>Plakobranchidae</taxon>
        <taxon>Plakobranchus</taxon>
    </lineage>
</organism>
<reference evidence="1 2" key="1">
    <citation type="journal article" date="2021" name="Elife">
        <title>Chloroplast acquisition without the gene transfer in kleptoplastic sea slugs, Plakobranchus ocellatus.</title>
        <authorList>
            <person name="Maeda T."/>
            <person name="Takahashi S."/>
            <person name="Yoshida T."/>
            <person name="Shimamura S."/>
            <person name="Takaki Y."/>
            <person name="Nagai Y."/>
            <person name="Toyoda A."/>
            <person name="Suzuki Y."/>
            <person name="Arimoto A."/>
            <person name="Ishii H."/>
            <person name="Satoh N."/>
            <person name="Nishiyama T."/>
            <person name="Hasebe M."/>
            <person name="Maruyama T."/>
            <person name="Minagawa J."/>
            <person name="Obokata J."/>
            <person name="Shigenobu S."/>
        </authorList>
    </citation>
    <scope>NUCLEOTIDE SEQUENCE [LARGE SCALE GENOMIC DNA]</scope>
</reference>
<protein>
    <submittedName>
        <fullName evidence="1">Uncharacterized protein</fullName>
    </submittedName>
</protein>